<evidence type="ECO:0000259" key="3">
    <source>
        <dbReference type="PROSITE" id="PS50222"/>
    </source>
</evidence>
<keyword evidence="2" id="KW-0732">Signal</keyword>
<feature type="domain" description="EF-hand" evidence="3">
    <location>
        <begin position="33"/>
        <end position="68"/>
    </location>
</feature>
<feature type="signal peptide" evidence="2">
    <location>
        <begin position="1"/>
        <end position="33"/>
    </location>
</feature>
<organism evidence="4 5">
    <name type="scientific">Methylobacterium mesophilicum SR1.6/6</name>
    <dbReference type="NCBI Taxonomy" id="908290"/>
    <lineage>
        <taxon>Bacteria</taxon>
        <taxon>Pseudomonadati</taxon>
        <taxon>Pseudomonadota</taxon>
        <taxon>Alphaproteobacteria</taxon>
        <taxon>Hyphomicrobiales</taxon>
        <taxon>Methylobacteriaceae</taxon>
        <taxon>Methylobacterium</taxon>
    </lineage>
</organism>
<dbReference type="AlphaFoldDB" id="A0A6B9FHC1"/>
<feature type="chain" id="PRO_5025562515" evidence="2">
    <location>
        <begin position="34"/>
        <end position="144"/>
    </location>
</feature>
<sequence>MPATLHRPARAATLAATLAILVLPAALSAPALARSAGTERTLKMVDTDHDGSIDLAEAQAAAGKVFDGAEKDKDGTVDAKELKGRVSKKELKAADTDADGTLDRKEYLALVEQRFKAADPDNDGTLDAKELKTPAGRSLLQLLK</sequence>
<dbReference type="EMBL" id="CP043538">
    <property type="protein sequence ID" value="QGY01409.1"/>
    <property type="molecule type" value="Genomic_DNA"/>
</dbReference>
<feature type="domain" description="EF-hand" evidence="3">
    <location>
        <begin position="106"/>
        <end position="141"/>
    </location>
</feature>
<dbReference type="Proteomes" id="UP000012488">
    <property type="component" value="Chromosome"/>
</dbReference>
<dbReference type="InterPro" id="IPR002048">
    <property type="entry name" value="EF_hand_dom"/>
</dbReference>
<accession>A0A6B9FHC1</accession>
<dbReference type="OrthoDB" id="8453759at2"/>
<protein>
    <submittedName>
        <fullName evidence="4">EF-hand domain-containing protein</fullName>
    </submittedName>
</protein>
<reference evidence="4 5" key="1">
    <citation type="journal article" date="2012" name="Genet. Mol. Biol.">
        <title>Analysis of 16S rRNA and mxaF genes revealing insights into Methylobacterium niche-specific plant association.</title>
        <authorList>
            <person name="Dourado M.N."/>
            <person name="Andreote F.D."/>
            <person name="Dini-Andreote F."/>
            <person name="Conti R."/>
            <person name="Araujo J.M."/>
            <person name="Araujo W.L."/>
        </authorList>
    </citation>
    <scope>NUCLEOTIDE SEQUENCE [LARGE SCALE GENOMIC DNA]</scope>
    <source>
        <strain evidence="4 5">SR1.6/6</strain>
    </source>
</reference>
<dbReference type="KEGG" id="mmes:MMSR116_05465"/>
<proteinExistence type="predicted"/>
<dbReference type="InterPro" id="IPR011992">
    <property type="entry name" value="EF-hand-dom_pair"/>
</dbReference>
<dbReference type="InterPro" id="IPR018247">
    <property type="entry name" value="EF_Hand_1_Ca_BS"/>
</dbReference>
<dbReference type="Pfam" id="PF13202">
    <property type="entry name" value="EF-hand_5"/>
    <property type="match status" value="3"/>
</dbReference>
<dbReference type="SMART" id="SM00054">
    <property type="entry name" value="EFh"/>
    <property type="match status" value="3"/>
</dbReference>
<evidence type="ECO:0000256" key="1">
    <source>
        <dbReference type="SAM" id="MobiDB-lite"/>
    </source>
</evidence>
<evidence type="ECO:0000256" key="2">
    <source>
        <dbReference type="SAM" id="SignalP"/>
    </source>
</evidence>
<dbReference type="GO" id="GO:0005509">
    <property type="term" value="F:calcium ion binding"/>
    <property type="evidence" value="ECO:0007669"/>
    <property type="project" value="InterPro"/>
</dbReference>
<dbReference type="PROSITE" id="PS00018">
    <property type="entry name" value="EF_HAND_1"/>
    <property type="match status" value="1"/>
</dbReference>
<evidence type="ECO:0000313" key="5">
    <source>
        <dbReference type="Proteomes" id="UP000012488"/>
    </source>
</evidence>
<feature type="region of interest" description="Disordered" evidence="1">
    <location>
        <begin position="119"/>
        <end position="144"/>
    </location>
</feature>
<name>A0A6B9FHC1_9HYPH</name>
<dbReference type="PROSITE" id="PS50222">
    <property type="entry name" value="EF_HAND_2"/>
    <property type="match status" value="2"/>
</dbReference>
<reference evidence="4 5" key="2">
    <citation type="journal article" date="2013" name="Genome Announc.">
        <title>Draft Genome Sequence of Methylobacterium mesophilicum Strain SR1.6/6, Isolated from Citrus sinensis.</title>
        <authorList>
            <person name="Marinho Almeida D."/>
            <person name="Dini-Andreote F."/>
            <person name="Camargo Neves A.A."/>
            <person name="Juca Ramos R.T."/>
            <person name="Andreote F.D."/>
            <person name="Carneiro A.R."/>
            <person name="Oliveira de Souza Lima A."/>
            <person name="Caracciolo Gomes de Sa P.H."/>
            <person name="Ribeiro Barbosa M.S."/>
            <person name="Araujo W.L."/>
            <person name="Silva A."/>
        </authorList>
    </citation>
    <scope>NUCLEOTIDE SEQUENCE [LARGE SCALE GENOMIC DNA]</scope>
    <source>
        <strain evidence="4 5">SR1.6/6</strain>
    </source>
</reference>
<evidence type="ECO:0000313" key="4">
    <source>
        <dbReference type="EMBL" id="QGY01409.1"/>
    </source>
</evidence>
<gene>
    <name evidence="4" type="ORF">MMSR116_05465</name>
</gene>
<dbReference type="RefSeq" id="WP_010685236.1">
    <property type="nucleotide sequence ID" value="NZ_CP043538.1"/>
</dbReference>
<dbReference type="SUPFAM" id="SSF47473">
    <property type="entry name" value="EF-hand"/>
    <property type="match status" value="1"/>
</dbReference>
<dbReference type="Gene3D" id="1.10.238.10">
    <property type="entry name" value="EF-hand"/>
    <property type="match status" value="2"/>
</dbReference>